<dbReference type="PROSITE" id="PS50995">
    <property type="entry name" value="HTH_MARR_2"/>
    <property type="match status" value="1"/>
</dbReference>
<dbReference type="SUPFAM" id="SSF46785">
    <property type="entry name" value="Winged helix' DNA-binding domain"/>
    <property type="match status" value="1"/>
</dbReference>
<dbReference type="AlphaFoldDB" id="A0A2S5KTU4"/>
<name>A0A2S5KTU4_9PROT</name>
<evidence type="ECO:0000256" key="1">
    <source>
        <dbReference type="ARBA" id="ARBA00023015"/>
    </source>
</evidence>
<dbReference type="EMBL" id="PRLP01000017">
    <property type="protein sequence ID" value="PPC78281.1"/>
    <property type="molecule type" value="Genomic_DNA"/>
</dbReference>
<evidence type="ECO:0000256" key="3">
    <source>
        <dbReference type="ARBA" id="ARBA00023163"/>
    </source>
</evidence>
<dbReference type="InterPro" id="IPR000835">
    <property type="entry name" value="HTH_MarR-typ"/>
</dbReference>
<accession>A0A2S5KTU4</accession>
<keyword evidence="1" id="KW-0805">Transcription regulation</keyword>
<evidence type="ECO:0000313" key="6">
    <source>
        <dbReference type="Proteomes" id="UP000238196"/>
    </source>
</evidence>
<dbReference type="Gene3D" id="1.10.10.10">
    <property type="entry name" value="Winged helix-like DNA-binding domain superfamily/Winged helix DNA-binding domain"/>
    <property type="match status" value="1"/>
</dbReference>
<organism evidence="5 6">
    <name type="scientific">Proteobacteria bacterium 228</name>
    <dbReference type="NCBI Taxonomy" id="2083153"/>
    <lineage>
        <taxon>Bacteria</taxon>
        <taxon>Pseudomonadati</taxon>
        <taxon>Pseudomonadota</taxon>
    </lineage>
</organism>
<dbReference type="PANTHER" id="PTHR42756">
    <property type="entry name" value="TRANSCRIPTIONAL REGULATOR, MARR"/>
    <property type="match status" value="1"/>
</dbReference>
<dbReference type="PROSITE" id="PS01117">
    <property type="entry name" value="HTH_MARR_1"/>
    <property type="match status" value="1"/>
</dbReference>
<dbReference type="SMART" id="SM00347">
    <property type="entry name" value="HTH_MARR"/>
    <property type="match status" value="1"/>
</dbReference>
<proteinExistence type="predicted"/>
<evidence type="ECO:0000259" key="4">
    <source>
        <dbReference type="PROSITE" id="PS50995"/>
    </source>
</evidence>
<gene>
    <name evidence="5" type="ORF">C4K68_06515</name>
</gene>
<dbReference type="GO" id="GO:0003677">
    <property type="term" value="F:DNA binding"/>
    <property type="evidence" value="ECO:0007669"/>
    <property type="project" value="UniProtKB-KW"/>
</dbReference>
<dbReference type="GO" id="GO:0003700">
    <property type="term" value="F:DNA-binding transcription factor activity"/>
    <property type="evidence" value="ECO:0007669"/>
    <property type="project" value="InterPro"/>
</dbReference>
<keyword evidence="2" id="KW-0238">DNA-binding</keyword>
<dbReference type="OrthoDB" id="6195716at2"/>
<dbReference type="InterPro" id="IPR036390">
    <property type="entry name" value="WH_DNA-bd_sf"/>
</dbReference>
<evidence type="ECO:0000256" key="2">
    <source>
        <dbReference type="ARBA" id="ARBA00023125"/>
    </source>
</evidence>
<sequence>MTYFNRDDFACSNQTFGHLIHLLNQAKDRCLEKHLQPYDITTAQFKVLLLMARGNIQNTADLVRTLSIDSGAMTRMLDRLENKELLIRSRSTTDRRQVLLALTPEGRQFAEEIPKIAADALNDLTQALEHSEIDTLHVLLNKMLTVHTPLSATVNED</sequence>
<dbReference type="PRINTS" id="PR00598">
    <property type="entry name" value="HTHMARR"/>
</dbReference>
<dbReference type="InterPro" id="IPR023187">
    <property type="entry name" value="Tscrpt_reg_MarR-type_CS"/>
</dbReference>
<dbReference type="PANTHER" id="PTHR42756:SF1">
    <property type="entry name" value="TRANSCRIPTIONAL REPRESSOR OF EMRAB OPERON"/>
    <property type="match status" value="1"/>
</dbReference>
<keyword evidence="3" id="KW-0804">Transcription</keyword>
<feature type="domain" description="HTH marR-type" evidence="4">
    <location>
        <begin position="13"/>
        <end position="145"/>
    </location>
</feature>
<evidence type="ECO:0000313" key="5">
    <source>
        <dbReference type="EMBL" id="PPC78281.1"/>
    </source>
</evidence>
<dbReference type="Proteomes" id="UP000238196">
    <property type="component" value="Unassembled WGS sequence"/>
</dbReference>
<protein>
    <submittedName>
        <fullName evidence="5">MarR family transcriptional regulator</fullName>
    </submittedName>
</protein>
<comment type="caution">
    <text evidence="5">The sequence shown here is derived from an EMBL/GenBank/DDBJ whole genome shotgun (WGS) entry which is preliminary data.</text>
</comment>
<dbReference type="Pfam" id="PF01047">
    <property type="entry name" value="MarR"/>
    <property type="match status" value="1"/>
</dbReference>
<reference evidence="5 6" key="1">
    <citation type="submission" date="2018-02" db="EMBL/GenBank/DDBJ databases">
        <title>novel marine gammaproteobacteria from coastal saline agro ecosystem.</title>
        <authorList>
            <person name="Krishnan R."/>
            <person name="Ramesh Kumar N."/>
        </authorList>
    </citation>
    <scope>NUCLEOTIDE SEQUENCE [LARGE SCALE GENOMIC DNA]</scope>
    <source>
        <strain evidence="5 6">228</strain>
    </source>
</reference>
<dbReference type="InterPro" id="IPR036388">
    <property type="entry name" value="WH-like_DNA-bd_sf"/>
</dbReference>